<comment type="caution">
    <text evidence="2">The sequence shown here is derived from an EMBL/GenBank/DDBJ whole genome shotgun (WGS) entry which is preliminary data.</text>
</comment>
<dbReference type="PANTHER" id="PTHR43677:SF4">
    <property type="entry name" value="QUINONE OXIDOREDUCTASE-LIKE PROTEIN 2"/>
    <property type="match status" value="1"/>
</dbReference>
<dbReference type="CDD" id="cd08241">
    <property type="entry name" value="QOR1"/>
    <property type="match status" value="1"/>
</dbReference>
<dbReference type="PATRIC" id="fig|631454.5.peg.2984"/>
<dbReference type="PROSITE" id="PS01162">
    <property type="entry name" value="QOR_ZETA_CRYSTAL"/>
    <property type="match status" value="1"/>
</dbReference>
<gene>
    <name evidence="2" type="ORF">N177_3020</name>
</gene>
<dbReference type="InterPro" id="IPR011032">
    <property type="entry name" value="GroES-like_sf"/>
</dbReference>
<dbReference type="InterPro" id="IPR013149">
    <property type="entry name" value="ADH-like_C"/>
</dbReference>
<reference evidence="2 3" key="1">
    <citation type="journal article" date="2014" name="Genome Announc.">
        <title>Draft Genome Sequence of Lutibaculum baratangense Strain AMV1T, Isolated from a Mud Volcano in Andamans, India.</title>
        <authorList>
            <person name="Singh A."/>
            <person name="Sreenivas A."/>
            <person name="Sathyanarayana Reddy G."/>
            <person name="Pinnaka A.K."/>
            <person name="Shivaji S."/>
        </authorList>
    </citation>
    <scope>NUCLEOTIDE SEQUENCE [LARGE SCALE GENOMIC DNA]</scope>
    <source>
        <strain evidence="2 3">AMV1</strain>
    </source>
</reference>
<dbReference type="GO" id="GO:0016491">
    <property type="term" value="F:oxidoreductase activity"/>
    <property type="evidence" value="ECO:0007669"/>
    <property type="project" value="InterPro"/>
</dbReference>
<dbReference type="InterPro" id="IPR002364">
    <property type="entry name" value="Quin_OxRdtase/zeta-crystal_CS"/>
</dbReference>
<dbReference type="InterPro" id="IPR036291">
    <property type="entry name" value="NAD(P)-bd_dom_sf"/>
</dbReference>
<dbReference type="OrthoDB" id="4190732at2"/>
<protein>
    <submittedName>
        <fullName evidence="2">Alcohol dehydrogenase</fullName>
    </submittedName>
</protein>
<keyword evidence="3" id="KW-1185">Reference proteome</keyword>
<dbReference type="SUPFAM" id="SSF51735">
    <property type="entry name" value="NAD(P)-binding Rossmann-fold domains"/>
    <property type="match status" value="1"/>
</dbReference>
<dbReference type="InterPro" id="IPR013154">
    <property type="entry name" value="ADH-like_N"/>
</dbReference>
<dbReference type="SMART" id="SM00829">
    <property type="entry name" value="PKS_ER"/>
    <property type="match status" value="1"/>
</dbReference>
<dbReference type="InterPro" id="IPR020843">
    <property type="entry name" value="ER"/>
</dbReference>
<dbReference type="InterPro" id="IPR051397">
    <property type="entry name" value="Zn-ADH-like_protein"/>
</dbReference>
<dbReference type="Pfam" id="PF00107">
    <property type="entry name" value="ADH_zinc_N"/>
    <property type="match status" value="1"/>
</dbReference>
<organism evidence="2 3">
    <name type="scientific">Lutibaculum baratangense AMV1</name>
    <dbReference type="NCBI Taxonomy" id="631454"/>
    <lineage>
        <taxon>Bacteria</taxon>
        <taxon>Pseudomonadati</taxon>
        <taxon>Pseudomonadota</taxon>
        <taxon>Alphaproteobacteria</taxon>
        <taxon>Hyphomicrobiales</taxon>
        <taxon>Tepidamorphaceae</taxon>
        <taxon>Lutibaculum</taxon>
    </lineage>
</organism>
<accession>V4RKK2</accession>
<evidence type="ECO:0000313" key="3">
    <source>
        <dbReference type="Proteomes" id="UP000017819"/>
    </source>
</evidence>
<proteinExistence type="predicted"/>
<dbReference type="AlphaFoldDB" id="V4RKK2"/>
<dbReference type="Gene3D" id="3.40.50.720">
    <property type="entry name" value="NAD(P)-binding Rossmann-like Domain"/>
    <property type="match status" value="1"/>
</dbReference>
<evidence type="ECO:0000259" key="1">
    <source>
        <dbReference type="SMART" id="SM00829"/>
    </source>
</evidence>
<dbReference type="eggNOG" id="COG0604">
    <property type="taxonomic scope" value="Bacteria"/>
</dbReference>
<dbReference type="STRING" id="631454.N177_3020"/>
<dbReference type="EMBL" id="AWXZ01000038">
    <property type="protein sequence ID" value="ESR23790.1"/>
    <property type="molecule type" value="Genomic_DNA"/>
</dbReference>
<dbReference type="GO" id="GO:0008270">
    <property type="term" value="F:zinc ion binding"/>
    <property type="evidence" value="ECO:0007669"/>
    <property type="project" value="InterPro"/>
</dbReference>
<name>V4RKK2_9HYPH</name>
<dbReference type="Proteomes" id="UP000017819">
    <property type="component" value="Unassembled WGS sequence"/>
</dbReference>
<dbReference type="RefSeq" id="WP_023433143.1">
    <property type="nucleotide sequence ID" value="NZ_AWXZ01000038.1"/>
</dbReference>
<dbReference type="Pfam" id="PF08240">
    <property type="entry name" value="ADH_N"/>
    <property type="match status" value="1"/>
</dbReference>
<dbReference type="Gene3D" id="3.90.180.10">
    <property type="entry name" value="Medium-chain alcohol dehydrogenases, catalytic domain"/>
    <property type="match status" value="1"/>
</dbReference>
<evidence type="ECO:0000313" key="2">
    <source>
        <dbReference type="EMBL" id="ESR23790.1"/>
    </source>
</evidence>
<feature type="domain" description="Enoyl reductase (ER)" evidence="1">
    <location>
        <begin position="10"/>
        <end position="327"/>
    </location>
</feature>
<sequence>MKAVVVREFAPFEEIEVGEMEDPVPGPGEVVIDVAAAEANYPDILAIEGRYQIKPPRPFSPGKCAAGRISAVGEGVSGLAPGDAVAAQVEYGAYAEKLKVKAEHVFPLPQGLAFETAAALGLVYQTAWFALKERAGFKQGETVLVLGASGGIGVASVQLAKALGAGRVIAGTLGEANAEVARNAGADAVIDLGAENLRDTLRDEVQKATDGHGADIVIDPVGGEVTTAALRAMAWCGRLVVIGFASGEVPAIKANYLLVKNIAASGLQWSDYRDRDPAKMGEAQAEIFALKQAGKIDPYVSAVLPLADFKDALRALRDGKAQGKIILQVGS</sequence>
<dbReference type="PANTHER" id="PTHR43677">
    <property type="entry name" value="SHORT-CHAIN DEHYDROGENASE/REDUCTASE"/>
    <property type="match status" value="1"/>
</dbReference>
<dbReference type="SUPFAM" id="SSF50129">
    <property type="entry name" value="GroES-like"/>
    <property type="match status" value="1"/>
</dbReference>